<dbReference type="InterPro" id="IPR040010">
    <property type="entry name" value="ZN608/ZN609"/>
</dbReference>
<dbReference type="EMBL" id="BMAT01005722">
    <property type="protein sequence ID" value="GFR98817.1"/>
    <property type="molecule type" value="Genomic_DNA"/>
</dbReference>
<feature type="compositionally biased region" description="Polar residues" evidence="1">
    <location>
        <begin position="253"/>
        <end position="271"/>
    </location>
</feature>
<dbReference type="PANTHER" id="PTHR21564:SF5">
    <property type="entry name" value="SCRIBBLER, ISOFORM J"/>
    <property type="match status" value="1"/>
</dbReference>
<comment type="caution">
    <text evidence="2">The sequence shown here is derived from an EMBL/GenBank/DDBJ whole genome shotgun (WGS) entry which is preliminary data.</text>
</comment>
<evidence type="ECO:0000313" key="2">
    <source>
        <dbReference type="EMBL" id="GFR98817.1"/>
    </source>
</evidence>
<gene>
    <name evidence="2" type="ORF">ElyMa_002778300</name>
</gene>
<feature type="region of interest" description="Disordered" evidence="1">
    <location>
        <begin position="330"/>
        <end position="376"/>
    </location>
</feature>
<accession>A0AAV4HKX0</accession>
<keyword evidence="3" id="KW-1185">Reference proteome</keyword>
<protein>
    <submittedName>
        <fullName evidence="2">Zinc finger protein 608</fullName>
    </submittedName>
</protein>
<sequence length="443" mass="46136">MSSNNVAHVSSVDKGLKMKIKRTKGPAKVDPKHEMVKAGEQGSISSSQGSAQQQLSMDSSSSSSASASSITGAPISVSSTSSSIPTTNVSLQSSSSSSSSNSGSLQQQQQQASSAPISSSVTSSTTQSISSSSSSADPSNITSISSDLSSDSHWVGPLTKSPLKSWNLGPGSSSMDTPSSKDGKSPKFKTAYSKKSVDTKLVKSSPSGYAQNSFSGGGSSSSGGSNVSSALSIPGAETKKPGFPVPGTGGSGSTNLQAPASVSSSTNMSPFSANTRVLASGLSSEPRPGDIVHVKRENPIHDPYEFNAKVEDKIELPPKKLKIDKPDYIETAISPQPPSHHHMQQQHLPAMQQQQQQTSLPPPSQQQHLAPQTRSVAVETCNSGTVTEPECLGPCEPGSSVRLEGIVWKETDNGLLVVNVTWRGKTYMGTLMDSTRYAWAPPR</sequence>
<feature type="compositionally biased region" description="Polar residues" evidence="1">
    <location>
        <begin position="202"/>
        <end position="212"/>
    </location>
</feature>
<dbReference type="AlphaFoldDB" id="A0AAV4HKX0"/>
<evidence type="ECO:0000256" key="1">
    <source>
        <dbReference type="SAM" id="MobiDB-lite"/>
    </source>
</evidence>
<dbReference type="PANTHER" id="PTHR21564">
    <property type="entry name" value="BRAKELESS PROTEIN"/>
    <property type="match status" value="1"/>
</dbReference>
<feature type="compositionally biased region" description="Basic and acidic residues" evidence="1">
    <location>
        <begin position="27"/>
        <end position="37"/>
    </location>
</feature>
<reference evidence="2 3" key="1">
    <citation type="journal article" date="2021" name="Elife">
        <title>Chloroplast acquisition without the gene transfer in kleptoplastic sea slugs, Plakobranchus ocellatus.</title>
        <authorList>
            <person name="Maeda T."/>
            <person name="Takahashi S."/>
            <person name="Yoshida T."/>
            <person name="Shimamura S."/>
            <person name="Takaki Y."/>
            <person name="Nagai Y."/>
            <person name="Toyoda A."/>
            <person name="Suzuki Y."/>
            <person name="Arimoto A."/>
            <person name="Ishii H."/>
            <person name="Satoh N."/>
            <person name="Nishiyama T."/>
            <person name="Hasebe M."/>
            <person name="Maruyama T."/>
            <person name="Minagawa J."/>
            <person name="Obokata J."/>
            <person name="Shigenobu S."/>
        </authorList>
    </citation>
    <scope>NUCLEOTIDE SEQUENCE [LARGE SCALE GENOMIC DNA]</scope>
</reference>
<dbReference type="GO" id="GO:0006357">
    <property type="term" value="P:regulation of transcription by RNA polymerase II"/>
    <property type="evidence" value="ECO:0007669"/>
    <property type="project" value="TreeGrafter"/>
</dbReference>
<feature type="compositionally biased region" description="Low complexity" evidence="1">
    <location>
        <begin position="39"/>
        <end position="152"/>
    </location>
</feature>
<feature type="region of interest" description="Disordered" evidence="1">
    <location>
        <begin position="1"/>
        <end position="271"/>
    </location>
</feature>
<evidence type="ECO:0000313" key="3">
    <source>
        <dbReference type="Proteomes" id="UP000762676"/>
    </source>
</evidence>
<feature type="compositionally biased region" description="Low complexity" evidence="1">
    <location>
        <begin position="222"/>
        <end position="232"/>
    </location>
</feature>
<dbReference type="GO" id="GO:0005634">
    <property type="term" value="C:nucleus"/>
    <property type="evidence" value="ECO:0007669"/>
    <property type="project" value="TreeGrafter"/>
</dbReference>
<dbReference type="Proteomes" id="UP000762676">
    <property type="component" value="Unassembled WGS sequence"/>
</dbReference>
<organism evidence="2 3">
    <name type="scientific">Elysia marginata</name>
    <dbReference type="NCBI Taxonomy" id="1093978"/>
    <lineage>
        <taxon>Eukaryota</taxon>
        <taxon>Metazoa</taxon>
        <taxon>Spiralia</taxon>
        <taxon>Lophotrochozoa</taxon>
        <taxon>Mollusca</taxon>
        <taxon>Gastropoda</taxon>
        <taxon>Heterobranchia</taxon>
        <taxon>Euthyneura</taxon>
        <taxon>Panpulmonata</taxon>
        <taxon>Sacoglossa</taxon>
        <taxon>Placobranchoidea</taxon>
        <taxon>Plakobranchidae</taxon>
        <taxon>Elysia</taxon>
    </lineage>
</organism>
<proteinExistence type="predicted"/>
<feature type="compositionally biased region" description="Low complexity" evidence="1">
    <location>
        <begin position="345"/>
        <end position="372"/>
    </location>
</feature>
<name>A0AAV4HKX0_9GAST</name>